<dbReference type="PRINTS" id="PR00193">
    <property type="entry name" value="MYOSINHEAVY"/>
</dbReference>
<feature type="binding site" evidence="10">
    <location>
        <begin position="156"/>
        <end position="163"/>
    </location>
    <ligand>
        <name>ATP</name>
        <dbReference type="ChEBI" id="CHEBI:30616"/>
    </ligand>
</feature>
<evidence type="ECO:0000259" key="14">
    <source>
        <dbReference type="PROSITE" id="PS51456"/>
    </source>
</evidence>
<feature type="region of interest" description="Disordered" evidence="12">
    <location>
        <begin position="1890"/>
        <end position="1958"/>
    </location>
</feature>
<feature type="compositionally biased region" description="Polar residues" evidence="12">
    <location>
        <begin position="1933"/>
        <end position="1943"/>
    </location>
</feature>
<dbReference type="GO" id="GO:0016020">
    <property type="term" value="C:membrane"/>
    <property type="evidence" value="ECO:0000318"/>
    <property type="project" value="GO_Central"/>
</dbReference>
<dbReference type="Proteomes" id="UP000008810">
    <property type="component" value="Chromosome 2"/>
</dbReference>
<dbReference type="InterPro" id="IPR000048">
    <property type="entry name" value="IQ_motif_EF-hand-BS"/>
</dbReference>
<dbReference type="GO" id="GO:0005524">
    <property type="term" value="F:ATP binding"/>
    <property type="evidence" value="ECO:0007669"/>
    <property type="project" value="UniProtKB-UniRule"/>
</dbReference>
<dbReference type="Gramene" id="KQK09450">
    <property type="protein sequence ID" value="KQK09450"/>
    <property type="gene ID" value="BRADI_2g48076v3"/>
</dbReference>
<dbReference type="SMART" id="SM00242">
    <property type="entry name" value="MYSc"/>
    <property type="match status" value="1"/>
</dbReference>
<dbReference type="EnsemblPlants" id="KQK09450">
    <property type="protein sequence ID" value="KQK09450"/>
    <property type="gene ID" value="BRADI_2g48076v3"/>
</dbReference>
<comment type="similarity">
    <text evidence="1">Belongs to the TRAFAC class myosin-kinesin ATPase superfamily. Myosin family. Plant myosin class XI subfamily.</text>
</comment>
<evidence type="ECO:0000313" key="18">
    <source>
        <dbReference type="Proteomes" id="UP000008810"/>
    </source>
</evidence>
<proteinExistence type="inferred from homology"/>
<dbReference type="STRING" id="15368.A0A0Q3R8A6"/>
<keyword evidence="7 10" id="KW-0518">Myosin</keyword>
<reference evidence="16 17" key="1">
    <citation type="journal article" date="2010" name="Nature">
        <title>Genome sequencing and analysis of the model grass Brachypodium distachyon.</title>
        <authorList>
            <consortium name="International Brachypodium Initiative"/>
        </authorList>
    </citation>
    <scope>NUCLEOTIDE SEQUENCE [LARGE SCALE GENOMIC DNA]</scope>
    <source>
        <strain evidence="16 17">Bd21</strain>
    </source>
</reference>
<evidence type="ECO:0000256" key="4">
    <source>
        <dbReference type="ARBA" id="ARBA00022840"/>
    </source>
</evidence>
<evidence type="ECO:0000256" key="7">
    <source>
        <dbReference type="ARBA" id="ARBA00023123"/>
    </source>
</evidence>
<keyword evidence="8 10" id="KW-0505">Motor protein</keyword>
<dbReference type="GO" id="GO:0000146">
    <property type="term" value="F:microfilament motor activity"/>
    <property type="evidence" value="ECO:0000318"/>
    <property type="project" value="GO_Central"/>
</dbReference>
<dbReference type="CDD" id="cd01384">
    <property type="entry name" value="MYSc_Myo11"/>
    <property type="match status" value="1"/>
</dbReference>
<evidence type="ECO:0000256" key="6">
    <source>
        <dbReference type="ARBA" id="ARBA00023054"/>
    </source>
</evidence>
<dbReference type="Gene3D" id="1.20.58.530">
    <property type="match status" value="1"/>
</dbReference>
<dbReference type="PANTHER" id="PTHR13140:SF737">
    <property type="entry name" value="MYOSIN FAMILY PROTEIN WITH DIL DOMAIN"/>
    <property type="match status" value="1"/>
</dbReference>
<evidence type="ECO:0008006" key="19">
    <source>
        <dbReference type="Google" id="ProtNLM"/>
    </source>
</evidence>
<dbReference type="GO" id="GO:0016459">
    <property type="term" value="C:myosin complex"/>
    <property type="evidence" value="ECO:0007669"/>
    <property type="project" value="UniProtKB-KW"/>
</dbReference>
<dbReference type="InterPro" id="IPR002710">
    <property type="entry name" value="Dilute_dom"/>
</dbReference>
<organism evidence="16">
    <name type="scientific">Brachypodium distachyon</name>
    <name type="common">Purple false brome</name>
    <name type="synonym">Trachynia distachya</name>
    <dbReference type="NCBI Taxonomy" id="15368"/>
    <lineage>
        <taxon>Eukaryota</taxon>
        <taxon>Viridiplantae</taxon>
        <taxon>Streptophyta</taxon>
        <taxon>Embryophyta</taxon>
        <taxon>Tracheophyta</taxon>
        <taxon>Spermatophyta</taxon>
        <taxon>Magnoliopsida</taxon>
        <taxon>Liliopsida</taxon>
        <taxon>Poales</taxon>
        <taxon>Poaceae</taxon>
        <taxon>BOP clade</taxon>
        <taxon>Pooideae</taxon>
        <taxon>Stipodae</taxon>
        <taxon>Brachypodieae</taxon>
        <taxon>Brachypodium</taxon>
    </lineage>
</organism>
<dbReference type="Gene3D" id="1.20.120.720">
    <property type="entry name" value="Myosin VI head, motor domain, U50 subdomain"/>
    <property type="match status" value="1"/>
</dbReference>
<dbReference type="InterPro" id="IPR004009">
    <property type="entry name" value="SH3_Myosin"/>
</dbReference>
<evidence type="ECO:0000256" key="2">
    <source>
        <dbReference type="ARBA" id="ARBA00022737"/>
    </source>
</evidence>
<dbReference type="RefSeq" id="XP_010232222.1">
    <property type="nucleotide sequence ID" value="XM_010233920.3"/>
</dbReference>
<dbReference type="Gene3D" id="3.30.70.1590">
    <property type="match status" value="1"/>
</dbReference>
<dbReference type="Pfam" id="PF00612">
    <property type="entry name" value="IQ"/>
    <property type="match status" value="1"/>
</dbReference>
<dbReference type="ExpressionAtlas" id="A0A0Q3R8A6">
    <property type="expression patterns" value="baseline and differential"/>
</dbReference>
<dbReference type="GeneID" id="100823871"/>
<keyword evidence="5" id="KW-0112">Calmodulin-binding</keyword>
<dbReference type="InterPro" id="IPR036018">
    <property type="entry name" value="MYSc_Myo11"/>
</dbReference>
<accession>A0A0Q3R8A6</accession>
<evidence type="ECO:0000313" key="16">
    <source>
        <dbReference type="EMBL" id="KQK09450.1"/>
    </source>
</evidence>
<evidence type="ECO:0000256" key="1">
    <source>
        <dbReference type="ARBA" id="ARBA00008049"/>
    </source>
</evidence>
<feature type="domain" description="Dilute" evidence="13">
    <location>
        <begin position="2027"/>
        <end position="2330"/>
    </location>
</feature>
<dbReference type="EMBL" id="CM000881">
    <property type="protein sequence ID" value="KQK09450.1"/>
    <property type="molecule type" value="Genomic_DNA"/>
</dbReference>
<dbReference type="PROSITE" id="PS50096">
    <property type="entry name" value="IQ"/>
    <property type="match status" value="2"/>
</dbReference>
<dbReference type="FunFam" id="1.20.58.530:FF:000002">
    <property type="entry name" value="Class V myosin"/>
    <property type="match status" value="1"/>
</dbReference>
<dbReference type="FunFam" id="1.10.10.820:FF:000001">
    <property type="entry name" value="Myosin heavy chain"/>
    <property type="match status" value="1"/>
</dbReference>
<feature type="domain" description="Myosin motor" evidence="14">
    <location>
        <begin position="62"/>
        <end position="731"/>
    </location>
</feature>
<evidence type="ECO:0000256" key="3">
    <source>
        <dbReference type="ARBA" id="ARBA00022741"/>
    </source>
</evidence>
<name>A0A0Q3R8A6_BRADI</name>
<dbReference type="GO" id="GO:0005516">
    <property type="term" value="F:calmodulin binding"/>
    <property type="evidence" value="ECO:0007669"/>
    <property type="project" value="UniProtKB-KW"/>
</dbReference>
<evidence type="ECO:0000313" key="17">
    <source>
        <dbReference type="EnsemblPlants" id="KQK09450"/>
    </source>
</evidence>
<dbReference type="OrthoDB" id="621617at2759"/>
<dbReference type="SMART" id="SM01132">
    <property type="entry name" value="DIL"/>
    <property type="match status" value="1"/>
</dbReference>
<dbReference type="FunFam" id="1.20.5.190:FF:000001">
    <property type="entry name" value="unconventional myosin-Va"/>
    <property type="match status" value="1"/>
</dbReference>
<evidence type="ECO:0000256" key="12">
    <source>
        <dbReference type="SAM" id="MobiDB-lite"/>
    </source>
</evidence>
<keyword evidence="18" id="KW-1185">Reference proteome</keyword>
<reference evidence="16" key="2">
    <citation type="submission" date="2017-06" db="EMBL/GenBank/DDBJ databases">
        <title>WGS assembly of Brachypodium distachyon.</title>
        <authorList>
            <consortium name="The International Brachypodium Initiative"/>
            <person name="Lucas S."/>
            <person name="Harmon-Smith M."/>
            <person name="Lail K."/>
            <person name="Tice H."/>
            <person name="Grimwood J."/>
            <person name="Bruce D."/>
            <person name="Barry K."/>
            <person name="Shu S."/>
            <person name="Lindquist E."/>
            <person name="Wang M."/>
            <person name="Pitluck S."/>
            <person name="Vogel J.P."/>
            <person name="Garvin D.F."/>
            <person name="Mockler T.C."/>
            <person name="Schmutz J."/>
            <person name="Rokhsar D."/>
            <person name="Bevan M.W."/>
        </authorList>
    </citation>
    <scope>NUCLEOTIDE SEQUENCE</scope>
    <source>
        <strain evidence="16">Bd21</strain>
    </source>
</reference>
<dbReference type="Pfam" id="PF02736">
    <property type="entry name" value="Myosin_N"/>
    <property type="match status" value="1"/>
</dbReference>
<dbReference type="SMART" id="SM00015">
    <property type="entry name" value="IQ"/>
    <property type="match status" value="4"/>
</dbReference>
<dbReference type="GO" id="GO:0051015">
    <property type="term" value="F:actin filament binding"/>
    <property type="evidence" value="ECO:0000318"/>
    <property type="project" value="GO_Central"/>
</dbReference>
<evidence type="ECO:0000256" key="8">
    <source>
        <dbReference type="ARBA" id="ARBA00023175"/>
    </source>
</evidence>
<dbReference type="InterPro" id="IPR001609">
    <property type="entry name" value="Myosin_head_motor_dom-like"/>
</dbReference>
<feature type="coiled-coil region" evidence="11">
    <location>
        <begin position="1383"/>
        <end position="1655"/>
    </location>
</feature>
<dbReference type="Gene3D" id="1.20.5.190">
    <property type="match status" value="3"/>
</dbReference>
<dbReference type="InterPro" id="IPR036961">
    <property type="entry name" value="Kinesin_motor_dom_sf"/>
</dbReference>
<feature type="domain" description="Myosin N-terminal SH3-like" evidence="15">
    <location>
        <begin position="8"/>
        <end position="57"/>
    </location>
</feature>
<dbReference type="Pfam" id="PF00063">
    <property type="entry name" value="Myosin_head"/>
    <property type="match status" value="1"/>
</dbReference>
<keyword evidence="2" id="KW-0677">Repeat</keyword>
<dbReference type="Pfam" id="PF01843">
    <property type="entry name" value="DIL"/>
    <property type="match status" value="1"/>
</dbReference>
<evidence type="ECO:0000259" key="15">
    <source>
        <dbReference type="PROSITE" id="PS51844"/>
    </source>
</evidence>
<dbReference type="Gene3D" id="3.40.850.10">
    <property type="entry name" value="Kinesin motor domain"/>
    <property type="match status" value="1"/>
</dbReference>
<feature type="coiled-coil region" evidence="11">
    <location>
        <begin position="876"/>
        <end position="1347"/>
    </location>
</feature>
<evidence type="ECO:0000256" key="5">
    <source>
        <dbReference type="ARBA" id="ARBA00022860"/>
    </source>
</evidence>
<feature type="compositionally biased region" description="Low complexity" evidence="12">
    <location>
        <begin position="1895"/>
        <end position="1909"/>
    </location>
</feature>
<dbReference type="GO" id="GO:0030048">
    <property type="term" value="P:actin filament-based movement"/>
    <property type="evidence" value="ECO:0007669"/>
    <property type="project" value="UniProtKB-ARBA"/>
</dbReference>
<dbReference type="PROSITE" id="PS51844">
    <property type="entry name" value="SH3_LIKE"/>
    <property type="match status" value="1"/>
</dbReference>
<evidence type="ECO:0000256" key="9">
    <source>
        <dbReference type="ARBA" id="ARBA00023203"/>
    </source>
</evidence>
<evidence type="ECO:0000256" key="11">
    <source>
        <dbReference type="SAM" id="Coils"/>
    </source>
</evidence>
<keyword evidence="6 11" id="KW-0175">Coiled coil</keyword>
<dbReference type="PROSITE" id="PS51126">
    <property type="entry name" value="DILUTE"/>
    <property type="match status" value="1"/>
</dbReference>
<feature type="region of interest" description="Actin-binding" evidence="10">
    <location>
        <begin position="612"/>
        <end position="634"/>
    </location>
</feature>
<sequence>MAPVLNIVIGSHVWVSDKDVAWIDGEVFKIDGQNAHVRTTKGNTVTANVSDVHPKDTEAPPDGVDDMTRLSYLHEPGVLDNLAVRYAKNIIYTYTGNILIAINPFQRLPNLVDVHTMEKYKGANLGDLDPHVFAIADVSYRQMMNEGKSNSILVSGESGAGKTETTKLLMRYLAFLGGRSGTGGRTVEQQVLESNPVLEAFGNAKTVRNNNSSRFGKFVELQFDKSGKISGAAIRTYLLERSRVCQTNSPERNYHCFYFLCSAPPEDIKKYKLGDPSSFHYLNQSSCIRVDGIDDAEEYLATRNAMDTVGITEQEQEAIFRVVAAVLHLGNISFAKGREVDSSVLKDDKSRFHLNTAGELLMCDCEKLENALIKREINTPEGVITTTVGPNSATISRDGFAKQIYSRLFDWLVNRINASIGQDPSSDKLIGVLDIYGFESFKTNSFEQLCINFTNEKLQQHFNQNVFKMEQEEYTREQINWSYIEFVDNQDVLDLIEKKPGGIIALLDEACMFPKSTHETLSQKLYEKFKNHKRFAKPKLSRTAFTIQHYAGDVIYQSDHFLDKNKDYVVAEHQELLNASRCSFVSVLFPPASEENTKSSKSSIATRFKMQLHELMETLSSTEPHYIRCIKPNSVLKPAIFENTNVLQQLRCSGVLEAIRISCAGYPTRKLFHDFLHRFRILAPEILKEKNDEKVTCQKVLDKMGLQGYQIGRTKVFLRAGQMAELDARRTEVRNSAARGVQGQFRTHVAREQFLILRSASVCLQSFVRAKLACKLHGFLRQQAAALKIQKNIRCYFAWRTYSQLCLSAITLQTGLRTMAARNEFNFRNQNKASIHIQSRWRRHRDNLSYLKLKRAALTFQCAWRRRVARRELRQLKMAARDTQALKVAKEKLEERVEELTSRLGLEKKLRNDLEKSKIAEVSKLQAALHEMEKRVEEVAAAKENESARKAVEEALAQEREKISSLTSEIEGLKVLLVAAREENDAAKKAHANAQERNEELNRKVEDADETNKQLNHIVKRLEETVKEGEALLLEERQQKEQASAALAESHLRDQAFGLKIEDYEKQIVLLQETVQRFECSMANLESSLTIEKQQHEACVVELAEAQGKIEELLREVGDTDEKSTLLQTTVQRLEERLTEKDALSTRERQESEAIKNLLNEVQGKNEELLKKLEDTEKSFTHYKDSTQRLEENVAAVEVSLKAERQQNDAIMKQLADAQVEVAELQRNLEDADRRNSLLQDSLQRLGKEATTREALLVAEKQENEVTKKTLTEALDQIEELVKEVECAKNSMHQLHDSIQRLEQSASAREEVLLTEHEEKDATSRALAEAEARIEGLLDEISSANINIGLLQKTVKRLEEGATTTDALYLAERQAHDQTKKVLSEAQEVNQELLMRVEVADKNIEQLLENVERLAKDATVRESLLLKTKESYDDTKTELLEAQEKNQQLVSKVEDSNKKIGLLEVSVKRLEESTAVIDSQLAIERQENSKTRRELSEAHRKTEVLLNEAQDNHATLAELDDTIRRLEENVGAKETLLLTEREQNASSLKLLAEAQLKIAELTKNIEDAHRKSDSLQSTVERLEEDGTAKDVLLLTEKQAHEATRKTLSEAQERNEELLMKIHDDDKNILQLQFTIQRLEENTATKENLLLREREQNDATTKAQIESQERSEQLLQKFVDLDTKIDLLQDTIERLGENSATKDALLLSEREEKDAIKKALAEAGDRNEELLMKIQDTNEKIEHLQNTILKLEEDIAAKDVSLEAASQENESIRKSLTEAQQRNEELLRKISDNEYRIHLLQDTVQKIQVDAISRLSSFVMEKQDSDVANRALTEAHERNEDLLKRNEDLLMRNDDLLTKIGESGKIITHLQESLQRLEGKAANLEAENHVLRQQVTATPPSTAKSSSSRSKITRIHRSPENGHILNGDLRQTEMKPSTGTSEATPSVAHAPDLSNQKDIEPGEKLQRVLDQKYQSPQPQRPQDDQQWLLTCISQYLGFSGSKPVATVLIYKCLLHWRSFEAMKTGVFDSILHAINSAIEAQTDVRTLAYWLSNLSALTVLLQRSFKTTRTALSTPQRRRFSSERIFHTSQTPNAGLAYLGGQSVVGGTGLAQVEAKYPALLFKQQLVDLIEKVYGMISDSVKKELNPLLELCIQDPRTSHSNLAKGHTNGLGHQNQLAHWLSIVKVLATYLDVLKANHVPSILVHKLFVQIFSLIDVQLFNRLLLRRECCSFSNAEYVKAGLAELKHWSDNAIREFAGSAWDALKHIRQAVDFLVISLKPMRTLREIRSDVCQALSIQQLERIVSMYLDDVNGTNTISAEFASSLKAAAREEANTATTFSILLDDDSSIPFSLDDITKTMPVMEMADDDLLPFVRENPSFAFLLQRLE</sequence>
<feature type="coiled-coil region" evidence="11">
    <location>
        <begin position="1719"/>
        <end position="1795"/>
    </location>
</feature>
<dbReference type="GO" id="GO:0007015">
    <property type="term" value="P:actin filament organization"/>
    <property type="evidence" value="ECO:0000318"/>
    <property type="project" value="GO_Central"/>
</dbReference>
<dbReference type="GO" id="GO:0015629">
    <property type="term" value="C:actin cytoskeleton"/>
    <property type="evidence" value="ECO:0000318"/>
    <property type="project" value="GO_Central"/>
</dbReference>
<dbReference type="GO" id="GO:0005737">
    <property type="term" value="C:cytoplasm"/>
    <property type="evidence" value="ECO:0000318"/>
    <property type="project" value="GO_Central"/>
</dbReference>
<keyword evidence="9 10" id="KW-0009">Actin-binding</keyword>
<evidence type="ECO:0000256" key="10">
    <source>
        <dbReference type="PROSITE-ProRule" id="PRU00782"/>
    </source>
</evidence>
<reference evidence="17" key="3">
    <citation type="submission" date="2018-08" db="UniProtKB">
        <authorList>
            <consortium name="EnsemblPlants"/>
        </authorList>
    </citation>
    <scope>IDENTIFICATION</scope>
    <source>
        <strain evidence="17">cv. Bd21</strain>
    </source>
</reference>
<dbReference type="SUPFAM" id="SSF52540">
    <property type="entry name" value="P-loop containing nucleoside triphosphate hydrolases"/>
    <property type="match status" value="2"/>
</dbReference>
<dbReference type="PANTHER" id="PTHR13140">
    <property type="entry name" value="MYOSIN"/>
    <property type="match status" value="1"/>
</dbReference>
<dbReference type="KEGG" id="bdi:100823871"/>
<gene>
    <name evidence="17" type="primary">LOC100823871</name>
    <name evidence="16" type="ORF">BRADI_2g48076v3</name>
</gene>
<evidence type="ECO:0000259" key="13">
    <source>
        <dbReference type="PROSITE" id="PS51126"/>
    </source>
</evidence>
<protein>
    <recommendedName>
        <fullName evidence="19">Myosin motor domain-containing protein</fullName>
    </recommendedName>
</protein>
<dbReference type="Gene3D" id="1.10.10.820">
    <property type="match status" value="1"/>
</dbReference>
<dbReference type="InterPro" id="IPR027417">
    <property type="entry name" value="P-loop_NTPase"/>
</dbReference>
<dbReference type="PROSITE" id="PS51456">
    <property type="entry name" value="MYOSIN_MOTOR"/>
    <property type="match status" value="1"/>
</dbReference>
<keyword evidence="3 10" id="KW-0547">Nucleotide-binding</keyword>
<keyword evidence="4 10" id="KW-0067">ATP-binding</keyword>